<dbReference type="Pfam" id="PF05691">
    <property type="entry name" value="Raffinose_syn"/>
    <property type="match status" value="1"/>
</dbReference>
<dbReference type="Proteomes" id="UP001633002">
    <property type="component" value="Unassembled WGS sequence"/>
</dbReference>
<dbReference type="GO" id="GO:0005737">
    <property type="term" value="C:cytoplasm"/>
    <property type="evidence" value="ECO:0007669"/>
    <property type="project" value="UniProtKB-ARBA"/>
</dbReference>
<accession>A0ABD3HTU8</accession>
<dbReference type="InterPro" id="IPR008811">
    <property type="entry name" value="Glycosyl_hydrolases_36"/>
</dbReference>
<keyword evidence="6" id="KW-0119">Carbohydrate metabolism</keyword>
<dbReference type="InterPro" id="IPR013785">
    <property type="entry name" value="Aldolase_TIM"/>
</dbReference>
<dbReference type="GO" id="GO:0016020">
    <property type="term" value="C:membrane"/>
    <property type="evidence" value="ECO:0007669"/>
    <property type="project" value="UniProtKB-SubCell"/>
</dbReference>
<comment type="subcellular location">
    <subcellularLocation>
        <location evidence="1">Membrane</location>
    </subcellularLocation>
    <subcellularLocation>
        <location evidence="8">Thylakoid</location>
    </subcellularLocation>
</comment>
<dbReference type="Gene3D" id="3.20.20.70">
    <property type="entry name" value="Aldolase class I"/>
    <property type="match status" value="1"/>
</dbReference>
<dbReference type="EMBL" id="JBJQOH010000003">
    <property type="protein sequence ID" value="KAL3693764.1"/>
    <property type="molecule type" value="Genomic_DNA"/>
</dbReference>
<dbReference type="PANTHER" id="PTHR31268">
    <property type="match status" value="1"/>
</dbReference>
<dbReference type="HAMAP" id="MF_01481">
    <property type="entry name" value="PSII_Psb27"/>
    <property type="match status" value="1"/>
</dbReference>
<evidence type="ECO:0000256" key="3">
    <source>
        <dbReference type="ARBA" id="ARBA00012708"/>
    </source>
</evidence>
<keyword evidence="4" id="KW-0793">Thylakoid</keyword>
<organism evidence="9 10">
    <name type="scientific">Riccia sorocarpa</name>
    <dbReference type="NCBI Taxonomy" id="122646"/>
    <lineage>
        <taxon>Eukaryota</taxon>
        <taxon>Viridiplantae</taxon>
        <taxon>Streptophyta</taxon>
        <taxon>Embryophyta</taxon>
        <taxon>Marchantiophyta</taxon>
        <taxon>Marchantiopsida</taxon>
        <taxon>Marchantiidae</taxon>
        <taxon>Marchantiales</taxon>
        <taxon>Ricciaceae</taxon>
        <taxon>Riccia</taxon>
    </lineage>
</organism>
<proteinExistence type="inferred from homology"/>
<dbReference type="EC" id="2.4.1.82" evidence="3"/>
<dbReference type="AlphaFoldDB" id="A0ABD3HTU8"/>
<evidence type="ECO:0000256" key="7">
    <source>
        <dbReference type="ARBA" id="ARBA00049426"/>
    </source>
</evidence>
<keyword evidence="10" id="KW-1185">Reference proteome</keyword>
<evidence type="ECO:0000313" key="10">
    <source>
        <dbReference type="Proteomes" id="UP001633002"/>
    </source>
</evidence>
<keyword evidence="5" id="KW-0472">Membrane</keyword>
<comment type="similarity">
    <text evidence="2">Belongs to the glycosyl hydrolases 36 family.</text>
</comment>
<dbReference type="Pfam" id="PF13326">
    <property type="entry name" value="PSII_Pbs27"/>
    <property type="match status" value="1"/>
</dbReference>
<evidence type="ECO:0000256" key="5">
    <source>
        <dbReference type="ARBA" id="ARBA00023136"/>
    </source>
</evidence>
<evidence type="ECO:0000256" key="4">
    <source>
        <dbReference type="ARBA" id="ARBA00023078"/>
    </source>
</evidence>
<dbReference type="Gene3D" id="1.20.58.810">
    <property type="entry name" value="Photosystem II Pbs27"/>
    <property type="match status" value="1"/>
</dbReference>
<dbReference type="FunFam" id="1.20.58.810:FF:000001">
    <property type="entry name" value="Photosystem II lipoprotein Psb27"/>
    <property type="match status" value="1"/>
</dbReference>
<protein>
    <recommendedName>
        <fullName evidence="3">galactinol--sucrose galactosyltransferase</fullName>
        <ecNumber evidence="3">2.4.1.82</ecNumber>
    </recommendedName>
</protein>
<dbReference type="GO" id="GO:0010206">
    <property type="term" value="P:photosystem II repair"/>
    <property type="evidence" value="ECO:0007669"/>
    <property type="project" value="UniProtKB-ARBA"/>
</dbReference>
<dbReference type="InterPro" id="IPR017853">
    <property type="entry name" value="GH"/>
</dbReference>
<gene>
    <name evidence="9" type="ORF">R1sor_007415</name>
</gene>
<comment type="caution">
    <text evidence="9">The sequence shown here is derived from an EMBL/GenBank/DDBJ whole genome shotgun (WGS) entry which is preliminary data.</text>
</comment>
<comment type="catalytic activity">
    <reaction evidence="7">
        <text>alpha-D-galactosyl-(1-&gt;3)-1D-myo-inositol + sucrose = raffinose + myo-inositol</text>
        <dbReference type="Rhea" id="RHEA:20161"/>
        <dbReference type="ChEBI" id="CHEBI:16634"/>
        <dbReference type="ChEBI" id="CHEBI:17268"/>
        <dbReference type="ChEBI" id="CHEBI:17505"/>
        <dbReference type="ChEBI" id="CHEBI:17992"/>
        <dbReference type="EC" id="2.4.1.82"/>
    </reaction>
</comment>
<dbReference type="InterPro" id="IPR038450">
    <property type="entry name" value="PSII_Psb27_sf"/>
</dbReference>
<evidence type="ECO:0000256" key="2">
    <source>
        <dbReference type="ARBA" id="ARBA00007240"/>
    </source>
</evidence>
<evidence type="ECO:0000256" key="8">
    <source>
        <dbReference type="ARBA" id="ARBA00060385"/>
    </source>
</evidence>
<evidence type="ECO:0000256" key="6">
    <source>
        <dbReference type="ARBA" id="ARBA00023277"/>
    </source>
</evidence>
<dbReference type="GO" id="GO:0047274">
    <property type="term" value="F:galactinol-sucrose galactosyltransferase activity"/>
    <property type="evidence" value="ECO:0007669"/>
    <property type="project" value="UniProtKB-EC"/>
</dbReference>
<dbReference type="InterPro" id="IPR025585">
    <property type="entry name" value="PSII_Psb27"/>
</dbReference>
<dbReference type="SUPFAM" id="SSF51445">
    <property type="entry name" value="(Trans)glycosidases"/>
    <property type="match status" value="1"/>
</dbReference>
<evidence type="ECO:0000313" key="9">
    <source>
        <dbReference type="EMBL" id="KAL3693764.1"/>
    </source>
</evidence>
<evidence type="ECO:0000256" key="1">
    <source>
        <dbReference type="ARBA" id="ARBA00004370"/>
    </source>
</evidence>
<name>A0ABD3HTU8_9MARC</name>
<sequence>MEQDGDLRVENGSLLVYGSAILSSVPDNIVLTADAKSKLENGAFLGFRSSVSSDSHIVPIGVFNGLRFMCCFRFKLWWMTQRMGSSGSEIPLETQFLLVESRASSSSGDGMDWDSRNDTVYTVFLPLLEGSFRTSLQGNTNNEIELCVASGDPASRTSEGLHSVYLHTGPDPFEVISEAIRAVEVHMQSFTRRVKKKMPGILDYFGWCTWDAFYTDVTADGVMQGLKSLAEGGAPARFLIIDDGWQSVAADKPVNSTVTEGTQYSSRLKAIKENEKFLKDGKSFGLHHIVPNVKDIFKVKFVYVWHALAGYWGGVQPDGEGMEEYGSVVTYPVHTPGVLENQPDMAIDSLTINGLGLVNPKKVAKFFDELHNYLRTAGVDGVKVDAQSILETLGAGFGGRVSITKQFHQALEDSIAKNFPDNGCIACMSHNTDSIYSSNQTAVVRASDDFWPRDPASHTIHIASVAYNTLFLGEFMQPDWDMFQSLHPAAEYHAAARAVGGCSVYVSDKPGYHNFDLLRKIVLPDGTVLRAQLPGRPTLDSLFSDPARDGVSLLKIWNMNLFGGVIGAFNCQGAGWCKINKKNSIHETAPMAVTGSVSATDVHFLAKVAEDDWKGDCILYSHRGEELTRLPRGATIPLTLKALEFEIFTVSPLKSLAPGMFFAPIGLINMFNSGGAIDSLAYEVLDHDLLSMYNTTGEPEPIEGLNENMTWSKDLSHPSPSSNTEVPLALVRMKIKGCGVFGAYSSKLPRLVYVNCENTEFSYDFRSGLLKFILPVAETGDSWDVIIEKVFESTAAAPVEMASIVNSASLSSVQCICNHSLRIQNGAGAAPAVAAFPISSGKARVVCAVREAGESQSGDFSRREAVLSGVTALIGGMSVVPAAFAGFEEDYKKETQAVIDQVKGTLTLEKTDPKKTDAVAALRQSSNDWVAKYRREKAVAGRPSFSNMYSVLNAISGHYISFGPNVAIPGKRKDRIFEEIGVAEKALSRGR</sequence>
<dbReference type="GO" id="GO:0009579">
    <property type="term" value="C:thylakoid"/>
    <property type="evidence" value="ECO:0007669"/>
    <property type="project" value="UniProtKB-SubCell"/>
</dbReference>
<reference evidence="9 10" key="1">
    <citation type="submission" date="2024-09" db="EMBL/GenBank/DDBJ databases">
        <title>Chromosome-scale assembly of Riccia sorocarpa.</title>
        <authorList>
            <person name="Paukszto L."/>
        </authorList>
    </citation>
    <scope>NUCLEOTIDE SEQUENCE [LARGE SCALE GENOMIC DNA]</scope>
    <source>
        <strain evidence="9">LP-2024</strain>
        <tissue evidence="9">Aerial parts of the thallus</tissue>
    </source>
</reference>
<dbReference type="PANTHER" id="PTHR31268:SF32">
    <property type="entry name" value="GALACTINOL--SUCROSE GALACTOSYLTRANSFERASE 2-RELATED"/>
    <property type="match status" value="1"/>
</dbReference>